<name>A0A381VZM9_9ZZZZ</name>
<dbReference type="Pfam" id="PF13462">
    <property type="entry name" value="Thioredoxin_4"/>
    <property type="match status" value="1"/>
</dbReference>
<dbReference type="InterPro" id="IPR012336">
    <property type="entry name" value="Thioredoxin-like_fold"/>
</dbReference>
<keyword evidence="5" id="KW-0676">Redox-active center</keyword>
<keyword evidence="4" id="KW-1015">Disulfide bond</keyword>
<dbReference type="EMBL" id="UINC01010254">
    <property type="protein sequence ID" value="SVA45694.1"/>
    <property type="molecule type" value="Genomic_DNA"/>
</dbReference>
<evidence type="ECO:0000256" key="4">
    <source>
        <dbReference type="ARBA" id="ARBA00023157"/>
    </source>
</evidence>
<proteinExistence type="inferred from homology"/>
<keyword evidence="2" id="KW-0732">Signal</keyword>
<dbReference type="InterPro" id="IPR036249">
    <property type="entry name" value="Thioredoxin-like_sf"/>
</dbReference>
<sequence>MKILQLLISFLLIFFGTSFALSNESSVLNLTEDDFIIGNNNAPITIIEYASMSCNHCANFHNNTLPDLKKEYIDTGKVKYVFRDFPYNYPALLGSMVMRCIPSEVRYDYMNALYKLQNKWVVRENAITRQELYKIMQTGGMTKENFDTCLSNVDLENKILQEVIAAQSEFNIRSTPSFLINGDLLEGDKSIKVFRQILDKILSD</sequence>
<organism evidence="7">
    <name type="scientific">marine metagenome</name>
    <dbReference type="NCBI Taxonomy" id="408172"/>
    <lineage>
        <taxon>unclassified sequences</taxon>
        <taxon>metagenomes</taxon>
        <taxon>ecological metagenomes</taxon>
    </lineage>
</organism>
<dbReference type="Gene3D" id="3.40.30.10">
    <property type="entry name" value="Glutaredoxin"/>
    <property type="match status" value="1"/>
</dbReference>
<evidence type="ECO:0000313" key="7">
    <source>
        <dbReference type="EMBL" id="SVA45694.1"/>
    </source>
</evidence>
<protein>
    <recommendedName>
        <fullName evidence="6">Thioredoxin-like fold domain-containing protein</fullName>
    </recommendedName>
</protein>
<dbReference type="Gene3D" id="1.10.40.80">
    <property type="match status" value="1"/>
</dbReference>
<evidence type="ECO:0000259" key="6">
    <source>
        <dbReference type="Pfam" id="PF13462"/>
    </source>
</evidence>
<dbReference type="SUPFAM" id="SSF52833">
    <property type="entry name" value="Thioredoxin-like"/>
    <property type="match status" value="1"/>
</dbReference>
<reference evidence="7" key="1">
    <citation type="submission" date="2018-05" db="EMBL/GenBank/DDBJ databases">
        <authorList>
            <person name="Lanie J.A."/>
            <person name="Ng W.-L."/>
            <person name="Kazmierczak K.M."/>
            <person name="Andrzejewski T.M."/>
            <person name="Davidsen T.M."/>
            <person name="Wayne K.J."/>
            <person name="Tettelin H."/>
            <person name="Glass J.I."/>
            <person name="Rusch D."/>
            <person name="Podicherti R."/>
            <person name="Tsui H.-C.T."/>
            <person name="Winkler M.E."/>
        </authorList>
    </citation>
    <scope>NUCLEOTIDE SEQUENCE</scope>
</reference>
<evidence type="ECO:0000256" key="2">
    <source>
        <dbReference type="ARBA" id="ARBA00022729"/>
    </source>
</evidence>
<evidence type="ECO:0000256" key="3">
    <source>
        <dbReference type="ARBA" id="ARBA00023002"/>
    </source>
</evidence>
<evidence type="ECO:0000256" key="1">
    <source>
        <dbReference type="ARBA" id="ARBA00005791"/>
    </source>
</evidence>
<dbReference type="PANTHER" id="PTHR13887:SF14">
    <property type="entry name" value="DISULFIDE BOND FORMATION PROTEIN D"/>
    <property type="match status" value="1"/>
</dbReference>
<feature type="domain" description="Thioredoxin-like fold" evidence="6">
    <location>
        <begin position="32"/>
        <end position="200"/>
    </location>
</feature>
<dbReference type="PANTHER" id="PTHR13887">
    <property type="entry name" value="GLUTATHIONE S-TRANSFERASE KAPPA"/>
    <property type="match status" value="1"/>
</dbReference>
<accession>A0A381VZM9</accession>
<evidence type="ECO:0000256" key="5">
    <source>
        <dbReference type="ARBA" id="ARBA00023284"/>
    </source>
</evidence>
<gene>
    <name evidence="7" type="ORF">METZ01_LOCUS98548</name>
</gene>
<keyword evidence="3" id="KW-0560">Oxidoreductase</keyword>
<comment type="similarity">
    <text evidence="1">Belongs to the thioredoxin family. DsbA subfamily.</text>
</comment>
<dbReference type="AlphaFoldDB" id="A0A381VZM9"/>
<dbReference type="GO" id="GO:0016491">
    <property type="term" value="F:oxidoreductase activity"/>
    <property type="evidence" value="ECO:0007669"/>
    <property type="project" value="UniProtKB-KW"/>
</dbReference>